<dbReference type="Proteomes" id="UP000827721">
    <property type="component" value="Unassembled WGS sequence"/>
</dbReference>
<dbReference type="InterPro" id="IPR002885">
    <property type="entry name" value="PPR_rpt"/>
</dbReference>
<feature type="repeat" description="PPR" evidence="4">
    <location>
        <begin position="604"/>
        <end position="638"/>
    </location>
</feature>
<feature type="repeat" description="PPR" evidence="4">
    <location>
        <begin position="323"/>
        <end position="357"/>
    </location>
</feature>
<feature type="repeat" description="PPR" evidence="4">
    <location>
        <begin position="218"/>
        <end position="252"/>
    </location>
</feature>
<dbReference type="PRINTS" id="PR00019">
    <property type="entry name" value="LEURICHRPT"/>
</dbReference>
<feature type="repeat" description="PPR" evidence="4">
    <location>
        <begin position="288"/>
        <end position="322"/>
    </location>
</feature>
<feature type="repeat" description="PPR" evidence="4">
    <location>
        <begin position="183"/>
        <end position="217"/>
    </location>
</feature>
<dbReference type="NCBIfam" id="TIGR00756">
    <property type="entry name" value="PPR"/>
    <property type="match status" value="9"/>
</dbReference>
<evidence type="ECO:0000313" key="5">
    <source>
        <dbReference type="EMBL" id="KAH7568560.1"/>
    </source>
</evidence>
<feature type="repeat" description="PPR" evidence="4">
    <location>
        <begin position="498"/>
        <end position="532"/>
    </location>
</feature>
<dbReference type="Pfam" id="PF01535">
    <property type="entry name" value="PPR"/>
    <property type="match status" value="3"/>
</dbReference>
<dbReference type="Gene3D" id="3.80.10.10">
    <property type="entry name" value="Ribonuclease Inhibitor"/>
    <property type="match status" value="3"/>
</dbReference>
<reference evidence="5 6" key="1">
    <citation type="submission" date="2021-02" db="EMBL/GenBank/DDBJ databases">
        <title>Plant Genome Project.</title>
        <authorList>
            <person name="Zhang R.-G."/>
        </authorList>
    </citation>
    <scope>NUCLEOTIDE SEQUENCE [LARGE SCALE GENOMIC DNA]</scope>
    <source>
        <tissue evidence="5">Leaves</tissue>
    </source>
</reference>
<keyword evidence="6" id="KW-1185">Reference proteome</keyword>
<sequence>MWVSTIKLFSLRKYIKHTHFIRFRSVSALPQLKPLSSYSDFERQNVNSQDREQMNTKIYGLNTSIVAQNLYCLRKEPNAALSHFENLKRIGFLHDVYTYAAFVRILCYWRLNNKLTSVFMEIIRKANNIDFEITDLLEALYDEGSNSFVRASNAMVKAYVSLRMFDQVIDIYFQPNHHGFVFSILSLNFLMNQLIQCGKVDMALSVYQQLERLGLISNHYTYNLAIKALCKKGSLEEVAEVFEDMDKAGVTPNAFAYSTYLEGLCVNGKSDLGYQLLRSWRAAKFPLDTFAYTIVIRGFCNENRLKEAARVVLDMEKNGVVPNVYVYGELISGYCKFGKISKALYFHNKMMSRGIETNCVTVSVLLKCLFQLGMTSEALSQFEELRKSGIFVDRVCYNVVLDALCKLGKVEEAMKLFNEMKKKQIILDVVNYTTIIYGYCCQGKLLHAFNLFKEMKDIGYKPNIVTCNLLASGLARCGYVKKVYDFLDYMKMLGLKPNSVTHNMIIEGLCLGGKVKEAEAFIDRLQEKCLENYFSLCNGYCEANCLEKAFQLFMRLSRHGVMVRKGFCCKIMYEKLIDIFCRAGEMGKARMVFDIMIDIGLTPDLLTYTMMINGYCKVNCLQEACNLFSDMKRIGIKPDFVTYTVMFNEHSKINIKNSSSLPDAIQKRHDGKVLYDEQPSRCYRVFDEMIDRGLEPDIMMCTTLHSGYLAEGYVDRAVNLTKDISITDQYIANSCGLTLSWKLLEHLLATGASTDHNMFRSPVGLSSCSSFMASLAHFFVGLFLVLTGEVIALQERDHSDDGSDIMVMDEEELLGLFDVMGSLVDDPGWAKQHPLPCTDTPWPGVECEIGLDPPTFHVTKIHIGPDVVDPPCKTSANLSDSLLKLPYLKTLSIFYCFVSSLVNLSPTVFGALSSLEHLALESNPALFGEIPPSLANIASLRVLSLSQNSLQGKIPGELGRLVSLQQLDLSYNKLSGEIPEEIGGLKSLSILDLSWNSLQGQVPCSLGMLQLLQKIDLGSNKLNGSLPPALGKLNRLVLLDLSHNFINGPIPENLSGLEQLQYLIVDHNPIHSTVPFFVGTLKSLTSISFSGCELTGRIPNFISSLNSLTALSLDNNNLSGTVPPSLGSLPTLHQLNLSHNQLSGELQLSEEFINRLGKRLDVRGNPGLCRSNYKLCMKKNISLTYLHQITPCLGKQIGDDNKTCQNHPDDPNDGKRSSNAQWLLYQKLLSSSTLVLYWVIILL</sequence>
<evidence type="ECO:0000256" key="3">
    <source>
        <dbReference type="ARBA" id="ARBA00022737"/>
    </source>
</evidence>
<dbReference type="Gene3D" id="1.25.40.10">
    <property type="entry name" value="Tetratricopeptide repeat domain"/>
    <property type="match status" value="8"/>
</dbReference>
<protein>
    <recommendedName>
        <fullName evidence="7">Pentatricopeptide repeat-containing protein</fullName>
    </recommendedName>
</protein>
<comment type="caution">
    <text evidence="5">The sequence shown here is derived from an EMBL/GenBank/DDBJ whole genome shotgun (WGS) entry which is preliminary data.</text>
</comment>
<dbReference type="PANTHER" id="PTHR47941">
    <property type="entry name" value="PENTATRICOPEPTIDE REPEAT-CONTAINING PROTEIN 3, MITOCHONDRIAL"/>
    <property type="match status" value="1"/>
</dbReference>
<gene>
    <name evidence="5" type="ORF">JRO89_XS06G0014800</name>
</gene>
<dbReference type="InterPro" id="IPR011990">
    <property type="entry name" value="TPR-like_helical_dom_sf"/>
</dbReference>
<feature type="repeat" description="PPR" evidence="4">
    <location>
        <begin position="428"/>
        <end position="462"/>
    </location>
</feature>
<accession>A0ABQ8HW40</accession>
<evidence type="ECO:0008006" key="7">
    <source>
        <dbReference type="Google" id="ProtNLM"/>
    </source>
</evidence>
<feature type="repeat" description="PPR" evidence="4">
    <location>
        <begin position="463"/>
        <end position="497"/>
    </location>
</feature>
<dbReference type="Pfam" id="PF13855">
    <property type="entry name" value="LRR_8"/>
    <property type="match status" value="2"/>
</dbReference>
<feature type="repeat" description="PPR" evidence="4">
    <location>
        <begin position="569"/>
        <end position="603"/>
    </location>
</feature>
<evidence type="ECO:0000256" key="2">
    <source>
        <dbReference type="ARBA" id="ARBA00022614"/>
    </source>
</evidence>
<dbReference type="InterPro" id="IPR003591">
    <property type="entry name" value="Leu-rich_rpt_typical-subtyp"/>
</dbReference>
<dbReference type="Pfam" id="PF13041">
    <property type="entry name" value="PPR_2"/>
    <property type="match status" value="4"/>
</dbReference>
<dbReference type="Pfam" id="PF00560">
    <property type="entry name" value="LRR_1"/>
    <property type="match status" value="2"/>
</dbReference>
<dbReference type="PROSITE" id="PS51375">
    <property type="entry name" value="PPR"/>
    <property type="match status" value="11"/>
</dbReference>
<keyword evidence="2" id="KW-0433">Leucine-rich repeat</keyword>
<feature type="repeat" description="PPR" evidence="4">
    <location>
        <begin position="358"/>
        <end position="392"/>
    </location>
</feature>
<proteinExistence type="inferred from homology"/>
<evidence type="ECO:0000256" key="1">
    <source>
        <dbReference type="ARBA" id="ARBA00007626"/>
    </source>
</evidence>
<evidence type="ECO:0000256" key="4">
    <source>
        <dbReference type="PROSITE-ProRule" id="PRU00708"/>
    </source>
</evidence>
<comment type="similarity">
    <text evidence="1">Belongs to the PPR family. P subfamily.</text>
</comment>
<keyword evidence="3" id="KW-0677">Repeat</keyword>
<dbReference type="InterPro" id="IPR032675">
    <property type="entry name" value="LRR_dom_sf"/>
</dbReference>
<evidence type="ECO:0000313" key="6">
    <source>
        <dbReference type="Proteomes" id="UP000827721"/>
    </source>
</evidence>
<dbReference type="SMART" id="SM00369">
    <property type="entry name" value="LRR_TYP"/>
    <property type="match status" value="4"/>
</dbReference>
<dbReference type="SUPFAM" id="SSF52058">
    <property type="entry name" value="L domain-like"/>
    <property type="match status" value="1"/>
</dbReference>
<feature type="repeat" description="PPR" evidence="4">
    <location>
        <begin position="393"/>
        <end position="427"/>
    </location>
</feature>
<organism evidence="5 6">
    <name type="scientific">Xanthoceras sorbifolium</name>
    <dbReference type="NCBI Taxonomy" id="99658"/>
    <lineage>
        <taxon>Eukaryota</taxon>
        <taxon>Viridiplantae</taxon>
        <taxon>Streptophyta</taxon>
        <taxon>Embryophyta</taxon>
        <taxon>Tracheophyta</taxon>
        <taxon>Spermatophyta</taxon>
        <taxon>Magnoliopsida</taxon>
        <taxon>eudicotyledons</taxon>
        <taxon>Gunneridae</taxon>
        <taxon>Pentapetalae</taxon>
        <taxon>rosids</taxon>
        <taxon>malvids</taxon>
        <taxon>Sapindales</taxon>
        <taxon>Sapindaceae</taxon>
        <taxon>Xanthoceroideae</taxon>
        <taxon>Xanthoceras</taxon>
    </lineage>
</organism>
<name>A0ABQ8HW40_9ROSI</name>
<dbReference type="EMBL" id="JAFEMO010000006">
    <property type="protein sequence ID" value="KAH7568560.1"/>
    <property type="molecule type" value="Genomic_DNA"/>
</dbReference>
<dbReference type="Pfam" id="PF12854">
    <property type="entry name" value="PPR_1"/>
    <property type="match status" value="2"/>
</dbReference>
<dbReference type="InterPro" id="IPR001611">
    <property type="entry name" value="Leu-rich_rpt"/>
</dbReference>